<evidence type="ECO:0000256" key="7">
    <source>
        <dbReference type="ARBA" id="ARBA00047746"/>
    </source>
</evidence>
<comment type="caution">
    <text evidence="12">The sequence shown here is derived from an EMBL/GenBank/DDBJ whole genome shotgun (WGS) entry which is preliminary data.</text>
</comment>
<evidence type="ECO:0000256" key="2">
    <source>
        <dbReference type="ARBA" id="ARBA00022723"/>
    </source>
</evidence>
<comment type="similarity">
    <text evidence="11">Belongs to the RtcB family.</text>
</comment>
<evidence type="ECO:0000256" key="6">
    <source>
        <dbReference type="ARBA" id="ARBA00023211"/>
    </source>
</evidence>
<dbReference type="PANTHER" id="PTHR11118">
    <property type="entry name" value="RNA-SPLICING LIGASE RTCB HOMOLOG"/>
    <property type="match status" value="1"/>
</dbReference>
<dbReference type="EMBL" id="JAJFAT010000013">
    <property type="protein sequence ID" value="MCC3145526.1"/>
    <property type="molecule type" value="Genomic_DNA"/>
</dbReference>
<dbReference type="GO" id="GO:0003972">
    <property type="term" value="F:RNA ligase (ATP) activity"/>
    <property type="evidence" value="ECO:0007669"/>
    <property type="project" value="TreeGrafter"/>
</dbReference>
<feature type="binding site" evidence="9">
    <location>
        <begin position="191"/>
        <end position="195"/>
    </location>
    <ligand>
        <name>GMP</name>
        <dbReference type="ChEBI" id="CHEBI:58115"/>
    </ligand>
</feature>
<keyword evidence="2 10" id="KW-0479">Metal-binding</keyword>
<dbReference type="GO" id="GO:0046872">
    <property type="term" value="F:metal ion binding"/>
    <property type="evidence" value="ECO:0007669"/>
    <property type="project" value="UniProtKB-UniRule"/>
</dbReference>
<evidence type="ECO:0000313" key="12">
    <source>
        <dbReference type="EMBL" id="MCC3145526.1"/>
    </source>
</evidence>
<feature type="binding site" evidence="10">
    <location>
        <position position="305"/>
    </location>
    <ligand>
        <name>Mn(2+)</name>
        <dbReference type="ChEBI" id="CHEBI:29035"/>
        <label>2</label>
    </ligand>
</feature>
<dbReference type="GO" id="GO:0042245">
    <property type="term" value="P:RNA repair"/>
    <property type="evidence" value="ECO:0007669"/>
    <property type="project" value="UniProtKB-KW"/>
</dbReference>
<keyword evidence="3 9" id="KW-0547">Nucleotide-binding</keyword>
<evidence type="ECO:0000256" key="4">
    <source>
        <dbReference type="ARBA" id="ARBA00022800"/>
    </source>
</evidence>
<sequence length="439" mass="48474">MKFYNFPAEGEMQCDVRLFASELIYDEIEATALKQLFDASKIPGIIAVVGMPDLHQGYGLPIGGIMVSRINDGIISPGAVGFDINCGVRLMTTQLEFSQLQNNLEKIMRKAQIKIPAGVGEEKENIFNKNEFKEILNHGVPYLVNEKGIGNKNDINACEDNGFIEGADAEAVPEKAIERAFNQLATLGSGNHFLELQRVKEVYAKDCGLFEDQLVFMIHTGSRAFGHQIAKHYSNIAKKSGVKTPTKNLASFKINSEGGINYKKAMAAAANFAFANRHLIAHNLRHIIKEFYPQESFDLFYDITHNIAKKELYQGEEVLVHRKGACKLAKDGIALIPGSMGTFSYLIKAQNSKANELSYYSTAHGAGRKMSRSQAKKDISQKDHFNSMGTVKLYHSSSDSILDESPLAYKDINIVIDALEKTELAKAVAKFEPAAVIKG</sequence>
<dbReference type="GO" id="GO:0006396">
    <property type="term" value="P:RNA processing"/>
    <property type="evidence" value="ECO:0007669"/>
    <property type="project" value="InterPro"/>
</dbReference>
<dbReference type="RefSeq" id="WP_229346228.1">
    <property type="nucleotide sequence ID" value="NZ_JAJFAT010000013.1"/>
</dbReference>
<protein>
    <recommendedName>
        <fullName evidence="11">tRNA-splicing ligase RtcB</fullName>
        <ecNumber evidence="11">6.5.1.-</ecNumber>
    </recommendedName>
</protein>
<feature type="binding site" evidence="9">
    <location>
        <begin position="305"/>
        <end position="306"/>
    </location>
    <ligand>
        <name>GMP</name>
        <dbReference type="ChEBI" id="CHEBI:58115"/>
    </ligand>
</feature>
<keyword evidence="6 10" id="KW-0464">Manganese</keyword>
<dbReference type="Gene3D" id="3.90.1860.10">
    <property type="entry name" value="tRNA-splicing ligase RtcB"/>
    <property type="match status" value="1"/>
</dbReference>
<evidence type="ECO:0000313" key="13">
    <source>
        <dbReference type="Proteomes" id="UP001199296"/>
    </source>
</evidence>
<feature type="binding site" evidence="10">
    <location>
        <position position="192"/>
    </location>
    <ligand>
        <name>Mn(2+)</name>
        <dbReference type="ChEBI" id="CHEBI:29035"/>
        <label>1</label>
    </ligand>
</feature>
<dbReference type="PANTHER" id="PTHR11118:SF1">
    <property type="entry name" value="RNA-SPLICING LIGASE RTCB HOMOLOG"/>
    <property type="match status" value="1"/>
</dbReference>
<keyword evidence="4" id="KW-0692">RNA repair</keyword>
<dbReference type="EC" id="6.5.1.-" evidence="11"/>
<dbReference type="SUPFAM" id="SSF103365">
    <property type="entry name" value="Hypothetical protein PH1602"/>
    <property type="match status" value="1"/>
</dbReference>
<reference evidence="12 13" key="1">
    <citation type="submission" date="2021-10" db="EMBL/GenBank/DDBJ databases">
        <authorList>
            <person name="Grouzdev D.S."/>
            <person name="Pantiukh K.S."/>
            <person name="Krutkina M.S."/>
        </authorList>
    </citation>
    <scope>NUCLEOTIDE SEQUENCE [LARGE SCALE GENOMIC DNA]</scope>
    <source>
        <strain evidence="12 13">Z-7514</strain>
    </source>
</reference>
<dbReference type="InterPro" id="IPR036025">
    <property type="entry name" value="RtcB-like_sf"/>
</dbReference>
<feature type="binding site" evidence="9">
    <location>
        <begin position="337"/>
        <end position="340"/>
    </location>
    <ligand>
        <name>GMP</name>
        <dbReference type="ChEBI" id="CHEBI:58115"/>
    </ligand>
</feature>
<name>A0AAW4X137_9FIRM</name>
<evidence type="ECO:0000256" key="5">
    <source>
        <dbReference type="ARBA" id="ARBA00023134"/>
    </source>
</evidence>
<evidence type="ECO:0000256" key="3">
    <source>
        <dbReference type="ARBA" id="ARBA00022741"/>
    </source>
</evidence>
<dbReference type="GO" id="GO:0170057">
    <property type="term" value="F:RNA ligase (GTP) activity"/>
    <property type="evidence" value="ECO:0007669"/>
    <property type="project" value="UniProtKB-EC"/>
</dbReference>
<accession>A0AAW4X137</accession>
<evidence type="ECO:0000256" key="9">
    <source>
        <dbReference type="PIRSR" id="PIRSR601233-2"/>
    </source>
</evidence>
<feature type="binding site" evidence="9">
    <location>
        <position position="438"/>
    </location>
    <ligand>
        <name>GMP</name>
        <dbReference type="ChEBI" id="CHEBI:58115"/>
    </ligand>
</feature>
<feature type="binding site" evidence="9">
    <location>
        <begin position="364"/>
        <end position="367"/>
    </location>
    <ligand>
        <name>GMP</name>
        <dbReference type="ChEBI" id="CHEBI:58115"/>
    </ligand>
</feature>
<evidence type="ECO:0000256" key="11">
    <source>
        <dbReference type="RuleBase" id="RU371113"/>
    </source>
</evidence>
<dbReference type="AlphaFoldDB" id="A0AAW4X137"/>
<dbReference type="Pfam" id="PF01139">
    <property type="entry name" value="RtcB"/>
    <property type="match status" value="1"/>
</dbReference>
<comment type="cofactor">
    <cofactor evidence="10 11">
        <name>Mn(2+)</name>
        <dbReference type="ChEBI" id="CHEBI:29035"/>
    </cofactor>
    <text evidence="10 11">Binds 2 manganese ions per subunit.</text>
</comment>
<evidence type="ECO:0000256" key="8">
    <source>
        <dbReference type="PIRSR" id="PIRSR601233-1"/>
    </source>
</evidence>
<feature type="binding site" evidence="10">
    <location>
        <position position="219"/>
    </location>
    <ligand>
        <name>Mn(2+)</name>
        <dbReference type="ChEBI" id="CHEBI:29035"/>
        <label>2</label>
    </ligand>
</feature>
<feature type="active site" description="GMP-histidine intermediate" evidence="8">
    <location>
        <position position="364"/>
    </location>
</feature>
<dbReference type="InterPro" id="IPR001233">
    <property type="entry name" value="RtcB"/>
</dbReference>
<keyword evidence="13" id="KW-1185">Reference proteome</keyword>
<proteinExistence type="inferred from homology"/>
<feature type="binding site" evidence="10">
    <location>
        <position position="83"/>
    </location>
    <ligand>
        <name>Mn(2+)</name>
        <dbReference type="ChEBI" id="CHEBI:29035"/>
        <label>1</label>
    </ligand>
</feature>
<keyword evidence="1 11" id="KW-0436">Ligase</keyword>
<dbReference type="Proteomes" id="UP001199296">
    <property type="component" value="Unassembled WGS sequence"/>
</dbReference>
<evidence type="ECO:0000256" key="1">
    <source>
        <dbReference type="ARBA" id="ARBA00022598"/>
    </source>
</evidence>
<dbReference type="GO" id="GO:0005525">
    <property type="term" value="F:GTP binding"/>
    <property type="evidence" value="ECO:0007669"/>
    <property type="project" value="UniProtKB-KW"/>
</dbReference>
<feature type="binding site" evidence="9">
    <location>
        <position position="344"/>
    </location>
    <ligand>
        <name>GMP</name>
        <dbReference type="ChEBI" id="CHEBI:58115"/>
    </ligand>
</feature>
<comment type="subunit">
    <text evidence="11">Monomer.</text>
</comment>
<gene>
    <name evidence="11" type="primary">rtcB</name>
    <name evidence="12" type="ORF">LJ207_09345</name>
</gene>
<keyword evidence="5 9" id="KW-0342">GTP-binding</keyword>
<comment type="catalytic activity">
    <reaction evidence="7">
        <text>a 3'-end 3'-phospho-ribonucleotide-RNA + a 5'-end dephospho-ribonucleoside-RNA + GTP = a ribonucleotidyl-ribonucleotide-RNA + GMP + diphosphate</text>
        <dbReference type="Rhea" id="RHEA:68076"/>
        <dbReference type="Rhea" id="RHEA-COMP:10463"/>
        <dbReference type="Rhea" id="RHEA-COMP:13936"/>
        <dbReference type="Rhea" id="RHEA-COMP:17355"/>
        <dbReference type="ChEBI" id="CHEBI:33019"/>
        <dbReference type="ChEBI" id="CHEBI:37565"/>
        <dbReference type="ChEBI" id="CHEBI:58115"/>
        <dbReference type="ChEBI" id="CHEBI:83062"/>
        <dbReference type="ChEBI" id="CHEBI:138284"/>
        <dbReference type="ChEBI" id="CHEBI:173118"/>
        <dbReference type="EC" id="6.5.1.8"/>
    </reaction>
</comment>
<organism evidence="12 13">
    <name type="scientific">Halanaerobium polyolivorans</name>
    <dbReference type="NCBI Taxonomy" id="2886943"/>
    <lineage>
        <taxon>Bacteria</taxon>
        <taxon>Bacillati</taxon>
        <taxon>Bacillota</taxon>
        <taxon>Clostridia</taxon>
        <taxon>Halanaerobiales</taxon>
        <taxon>Halanaerobiaceae</taxon>
        <taxon>Halanaerobium</taxon>
    </lineage>
</organism>
<evidence type="ECO:0000256" key="10">
    <source>
        <dbReference type="PIRSR" id="PIRSR601233-3"/>
    </source>
</evidence>